<dbReference type="EMBL" id="JBHTOK010000015">
    <property type="protein sequence ID" value="MFD1440471.1"/>
    <property type="molecule type" value="Genomic_DNA"/>
</dbReference>
<dbReference type="Pfam" id="PF22752">
    <property type="entry name" value="DUF488-N3i"/>
    <property type="match status" value="1"/>
</dbReference>
<organism evidence="1 2">
    <name type="scientific">Lacticaseibacillus hegangensis</name>
    <dbReference type="NCBI Taxonomy" id="2486010"/>
    <lineage>
        <taxon>Bacteria</taxon>
        <taxon>Bacillati</taxon>
        <taxon>Bacillota</taxon>
        <taxon>Bacilli</taxon>
        <taxon>Lactobacillales</taxon>
        <taxon>Lactobacillaceae</taxon>
        <taxon>Lacticaseibacillus</taxon>
    </lineage>
</organism>
<reference evidence="2" key="1">
    <citation type="journal article" date="2019" name="Int. J. Syst. Evol. Microbiol.">
        <title>The Global Catalogue of Microorganisms (GCM) 10K type strain sequencing project: providing services to taxonomists for standard genome sequencing and annotation.</title>
        <authorList>
            <consortium name="The Broad Institute Genomics Platform"/>
            <consortium name="The Broad Institute Genome Sequencing Center for Infectious Disease"/>
            <person name="Wu L."/>
            <person name="Ma J."/>
        </authorList>
    </citation>
    <scope>NUCLEOTIDE SEQUENCE [LARGE SCALE GENOMIC DNA]</scope>
    <source>
        <strain evidence="2">CCM 8912</strain>
    </source>
</reference>
<keyword evidence="2" id="KW-1185">Reference proteome</keyword>
<name>A0ABW4CSW5_9LACO</name>
<dbReference type="RefSeq" id="WP_125756113.1">
    <property type="nucleotide sequence ID" value="NZ_JBHTOK010000015.1"/>
</dbReference>
<comment type="caution">
    <text evidence="1">The sequence shown here is derived from an EMBL/GenBank/DDBJ whole genome shotgun (WGS) entry which is preliminary data.</text>
</comment>
<protein>
    <submittedName>
        <fullName evidence="1">DUF488 domain-containing protein</fullName>
    </submittedName>
</protein>
<evidence type="ECO:0000313" key="2">
    <source>
        <dbReference type="Proteomes" id="UP001597212"/>
    </source>
</evidence>
<gene>
    <name evidence="1" type="ORF">ACFQ5K_03580</name>
</gene>
<dbReference type="Proteomes" id="UP001597212">
    <property type="component" value="Unassembled WGS sequence"/>
</dbReference>
<evidence type="ECO:0000313" key="1">
    <source>
        <dbReference type="EMBL" id="MFD1440471.1"/>
    </source>
</evidence>
<sequence length="118" mass="13714">MEFIPVRIYAHEQPEGYRLLVDRVWPRGVSKVNARLDDWAKQIAPSTELRKWYGHDPAKAEEFNRRYIAELDANPETPDFLQKIRKLDTDKVLLLFGAKDEADNNATVLADYLKEKIG</sequence>
<dbReference type="PANTHER" id="PTHR36849">
    <property type="entry name" value="CYTOPLASMIC PROTEIN-RELATED"/>
    <property type="match status" value="1"/>
</dbReference>
<proteinExistence type="predicted"/>
<accession>A0ABW4CSW5</accession>
<dbReference type="InterPro" id="IPR052552">
    <property type="entry name" value="YeaO-like"/>
</dbReference>
<dbReference type="PANTHER" id="PTHR36849:SF1">
    <property type="entry name" value="CYTOPLASMIC PROTEIN"/>
    <property type="match status" value="1"/>
</dbReference>